<protein>
    <submittedName>
        <fullName evidence="1">Uncharacterized protein</fullName>
    </submittedName>
</protein>
<evidence type="ECO:0000313" key="1">
    <source>
        <dbReference type="EMBL" id="RRT74898.1"/>
    </source>
</evidence>
<comment type="caution">
    <text evidence="1">The sequence shown here is derived from an EMBL/GenBank/DDBJ whole genome shotgun (WGS) entry which is preliminary data.</text>
</comment>
<reference evidence="1 2" key="1">
    <citation type="journal article" date="2014" name="Agronomy (Basel)">
        <title>A Draft Genome Sequence for Ensete ventricosum, the Drought-Tolerant Tree Against Hunger.</title>
        <authorList>
            <person name="Harrison J."/>
            <person name="Moore K.A."/>
            <person name="Paszkiewicz K."/>
            <person name="Jones T."/>
            <person name="Grant M."/>
            <person name="Ambacheew D."/>
            <person name="Muzemil S."/>
            <person name="Studholme D.J."/>
        </authorList>
    </citation>
    <scope>NUCLEOTIDE SEQUENCE [LARGE SCALE GENOMIC DNA]</scope>
</reference>
<dbReference type="EMBL" id="AMZH03002638">
    <property type="protein sequence ID" value="RRT74898.1"/>
    <property type="molecule type" value="Genomic_DNA"/>
</dbReference>
<name>A0A427AF83_ENSVE</name>
<organism evidence="1 2">
    <name type="scientific">Ensete ventricosum</name>
    <name type="common">Abyssinian banana</name>
    <name type="synonym">Musa ensete</name>
    <dbReference type="NCBI Taxonomy" id="4639"/>
    <lineage>
        <taxon>Eukaryota</taxon>
        <taxon>Viridiplantae</taxon>
        <taxon>Streptophyta</taxon>
        <taxon>Embryophyta</taxon>
        <taxon>Tracheophyta</taxon>
        <taxon>Spermatophyta</taxon>
        <taxon>Magnoliopsida</taxon>
        <taxon>Liliopsida</taxon>
        <taxon>Zingiberales</taxon>
        <taxon>Musaceae</taxon>
        <taxon>Ensete</taxon>
    </lineage>
</organism>
<gene>
    <name evidence="1" type="ORF">B296_00031049</name>
</gene>
<dbReference type="AlphaFoldDB" id="A0A427AF83"/>
<sequence length="64" mass="7224">MSRKESSLEPFFPLLSALRFPLDTISSISLSLTSFSIKRFWSTFLNSITRAILGLEKGKNRETG</sequence>
<proteinExistence type="predicted"/>
<dbReference type="Proteomes" id="UP000287651">
    <property type="component" value="Unassembled WGS sequence"/>
</dbReference>
<evidence type="ECO:0000313" key="2">
    <source>
        <dbReference type="Proteomes" id="UP000287651"/>
    </source>
</evidence>
<accession>A0A427AF83</accession>